<comment type="caution">
    <text evidence="1">The sequence shown here is derived from an EMBL/GenBank/DDBJ whole genome shotgun (WGS) entry which is preliminary data.</text>
</comment>
<dbReference type="EMBL" id="JACBKZ010000014">
    <property type="protein sequence ID" value="KAF5933741.1"/>
    <property type="molecule type" value="Genomic_DNA"/>
</dbReference>
<organism evidence="1 2">
    <name type="scientific">Camellia sinensis</name>
    <name type="common">Tea plant</name>
    <name type="synonym">Thea sinensis</name>
    <dbReference type="NCBI Taxonomy" id="4442"/>
    <lineage>
        <taxon>Eukaryota</taxon>
        <taxon>Viridiplantae</taxon>
        <taxon>Streptophyta</taxon>
        <taxon>Embryophyta</taxon>
        <taxon>Tracheophyta</taxon>
        <taxon>Spermatophyta</taxon>
        <taxon>Magnoliopsida</taxon>
        <taxon>eudicotyledons</taxon>
        <taxon>Gunneridae</taxon>
        <taxon>Pentapetalae</taxon>
        <taxon>asterids</taxon>
        <taxon>Ericales</taxon>
        <taxon>Theaceae</taxon>
        <taxon>Camellia</taxon>
    </lineage>
</organism>
<dbReference type="Proteomes" id="UP000593564">
    <property type="component" value="Unassembled WGS sequence"/>
</dbReference>
<evidence type="ECO:0000313" key="2">
    <source>
        <dbReference type="Proteomes" id="UP000593564"/>
    </source>
</evidence>
<dbReference type="AlphaFoldDB" id="A0A7J7G0K9"/>
<name>A0A7J7G0K9_CAMSI</name>
<keyword evidence="2" id="KW-1185">Reference proteome</keyword>
<reference evidence="1 2" key="2">
    <citation type="submission" date="2020-07" db="EMBL/GenBank/DDBJ databases">
        <title>Genome assembly of wild tea tree DASZ reveals pedigree and selection history of tea varieties.</title>
        <authorList>
            <person name="Zhang W."/>
        </authorList>
    </citation>
    <scope>NUCLEOTIDE SEQUENCE [LARGE SCALE GENOMIC DNA]</scope>
    <source>
        <strain evidence="2">cv. G240</strain>
        <tissue evidence="1">Leaf</tissue>
    </source>
</reference>
<gene>
    <name evidence="1" type="ORF">HYC85_029912</name>
</gene>
<dbReference type="GO" id="GO:0005198">
    <property type="term" value="F:structural molecule activity"/>
    <property type="evidence" value="ECO:0007669"/>
    <property type="project" value="InterPro"/>
</dbReference>
<evidence type="ECO:0000313" key="1">
    <source>
        <dbReference type="EMBL" id="KAF5933741.1"/>
    </source>
</evidence>
<protein>
    <submittedName>
        <fullName evidence="1">Uncharacterized protein</fullName>
    </submittedName>
</protein>
<dbReference type="InterPro" id="IPR000263">
    <property type="entry name" value="GV_A/BR1_coat"/>
</dbReference>
<reference evidence="2" key="1">
    <citation type="journal article" date="2020" name="Nat. Commun.">
        <title>Genome assembly of wild tea tree DASZ reveals pedigree and selection history of tea varieties.</title>
        <authorList>
            <person name="Zhang W."/>
            <person name="Zhang Y."/>
            <person name="Qiu H."/>
            <person name="Guo Y."/>
            <person name="Wan H."/>
            <person name="Zhang X."/>
            <person name="Scossa F."/>
            <person name="Alseekh S."/>
            <person name="Zhang Q."/>
            <person name="Wang P."/>
            <person name="Xu L."/>
            <person name="Schmidt M.H."/>
            <person name="Jia X."/>
            <person name="Li D."/>
            <person name="Zhu A."/>
            <person name="Guo F."/>
            <person name="Chen W."/>
            <person name="Ni D."/>
            <person name="Usadel B."/>
            <person name="Fernie A.R."/>
            <person name="Wen W."/>
        </authorList>
    </citation>
    <scope>NUCLEOTIDE SEQUENCE [LARGE SCALE GENOMIC DNA]</scope>
    <source>
        <strain evidence="2">cv. G240</strain>
    </source>
</reference>
<sequence length="321" mass="36174">MDRVLVVVLEAYSAGEVIVSSETSGPGDFAYPPIGSSEIEKSRVGGLDLLRALNHGMKTWPDPVHPRVTIMVVLLGDKAKVQRIPRIGSSHYRSPLAYRRSRTPAASGYRRSYRSRAPFKTQYVRRRYVQNIPRFIKKTKRGVRKLQLYDEQLRDVKFDNKGVARLLNGIELGNKRSDRQSDKIVVKGIKFIGNVQLGQDAKDEAVVHHVLFFVISDNSPSDSVPTPDKIFIGVGEGNPETWIVDPDQSDRFRMLKKMRFKLVGGKDKEYVRHGIEVVDRFFPVDVWTDYKDTLLGNVGSIQKGAIYLVAATVNGGGRYKN</sequence>
<dbReference type="PRINTS" id="PR00223">
    <property type="entry name" value="GEMCOATARBR1"/>
</dbReference>
<proteinExistence type="predicted"/>
<accession>A0A7J7G0K9</accession>
<dbReference type="InterPro" id="IPR029053">
    <property type="entry name" value="Viral_coat"/>
</dbReference>
<dbReference type="Gene3D" id="2.60.120.20">
    <property type="match status" value="1"/>
</dbReference>
<dbReference type="Pfam" id="PF00844">
    <property type="entry name" value="Gemini_coat"/>
    <property type="match status" value="1"/>
</dbReference>